<dbReference type="RefSeq" id="WP_368999992.1">
    <property type="nucleotide sequence ID" value="NZ_CP158487.1"/>
</dbReference>
<reference evidence="2" key="1">
    <citation type="submission" date="2024-06" db="EMBL/GenBank/DDBJ databases">
        <authorList>
            <person name="Atkinson C."/>
            <person name="McLean J."/>
            <person name="Gallagher L."/>
            <person name="Bor B."/>
            <person name="Mougous J."/>
        </authorList>
    </citation>
    <scope>NUCLEOTIDE SEQUENCE</scope>
    <source>
        <strain evidence="2">TM7-074</strain>
    </source>
</reference>
<organism evidence="2">
    <name type="scientific">Candidatus Nanosynbacter sp. TM7-074</name>
    <dbReference type="NCBI Taxonomy" id="3158573"/>
    <lineage>
        <taxon>Bacteria</taxon>
        <taxon>Candidatus Saccharimonadota</taxon>
        <taxon>Candidatus Saccharimonadia</taxon>
        <taxon>Candidatus Nanosynbacterales</taxon>
        <taxon>Candidatus Nanosynbacteraceae</taxon>
        <taxon>Candidatus Nanosynbacter</taxon>
    </lineage>
</organism>
<feature type="region of interest" description="Disordered" evidence="1">
    <location>
        <begin position="1"/>
        <end position="34"/>
    </location>
</feature>
<sequence>MGKSNNGRFESQSERDVDGPAYVGVDSSGIHRDTNTPVASEFIVDGGSGSSHVHMGFDENGDILFINGRQN</sequence>
<accession>A0AB39J7E3</accession>
<feature type="compositionally biased region" description="Polar residues" evidence="1">
    <location>
        <begin position="1"/>
        <end position="10"/>
    </location>
</feature>
<proteinExistence type="predicted"/>
<name>A0AB39J7E3_9BACT</name>
<evidence type="ECO:0000256" key="1">
    <source>
        <dbReference type="SAM" id="MobiDB-lite"/>
    </source>
</evidence>
<protein>
    <submittedName>
        <fullName evidence="2">Uncharacterized protein</fullName>
    </submittedName>
</protein>
<evidence type="ECO:0000313" key="2">
    <source>
        <dbReference type="EMBL" id="XDN89484.1"/>
    </source>
</evidence>
<dbReference type="EMBL" id="CP158487">
    <property type="protein sequence ID" value="XDN89484.1"/>
    <property type="molecule type" value="Genomic_DNA"/>
</dbReference>
<dbReference type="AlphaFoldDB" id="A0AB39J7E3"/>
<gene>
    <name evidence="2" type="ORF">TM074_02105</name>
</gene>